<dbReference type="Proteomes" id="UP000653797">
    <property type="component" value="Unassembled WGS sequence"/>
</dbReference>
<dbReference type="PROSITE" id="PS50005">
    <property type="entry name" value="TPR"/>
    <property type="match status" value="3"/>
</dbReference>
<dbReference type="InterPro" id="IPR011990">
    <property type="entry name" value="TPR-like_helical_dom_sf"/>
</dbReference>
<name>A0A927AY59_9BACT</name>
<dbReference type="InterPro" id="IPR050498">
    <property type="entry name" value="Ycf3"/>
</dbReference>
<dbReference type="Gene3D" id="1.25.40.10">
    <property type="entry name" value="Tetratricopeptide repeat domain"/>
    <property type="match status" value="5"/>
</dbReference>
<evidence type="ECO:0000313" key="5">
    <source>
        <dbReference type="Proteomes" id="UP000653797"/>
    </source>
</evidence>
<gene>
    <name evidence="4" type="ORF">IC230_02990</name>
</gene>
<protein>
    <submittedName>
        <fullName evidence="4">Tetratricopeptide repeat protein</fullName>
    </submittedName>
</protein>
<evidence type="ECO:0000256" key="3">
    <source>
        <dbReference type="PROSITE-ProRule" id="PRU00339"/>
    </source>
</evidence>
<keyword evidence="1" id="KW-0677">Repeat</keyword>
<sequence>MVYRIRYWLMSLLIGVSGWLSGLYAQELTTRDNEEVKLLARRKVELGLNDLLNVLSLSDLGEFERNALISDSYVPGVNQLFASKETIVEDDVSPDRTATATVLDMPVEKYLANFDLLYAKSSQSTIAFSDFTVSNLKQSNTLYVKVFYTALFGGKHTKIDKPYQPVRRVAEMQAIRVGAKWTVLITRLAFATHDDSTNLTRNDVALKEVALRTVAVRTDSTIARDSTQMAVAAPVDPEREREKAILDTYQKLLKEGETAFAAGDMVTAQRVFEQAEKQKPFEDLTPKVRLFTIQKTLDERSRNSVVELKKRLNLALRKRRYTEALSLMQAILKQQPDSTALETQSQDVMAQARRKAELDERFASGQYKELVKEYGRIIDAERKQNKQPSTSSKVNSSDWFLGRGKSYTQLGDYKEALRDLNESLTLDFQNLDALESRADLYARMGDFPKAAADLSVYLTIDPANAELLTRRAAYRIRTNRPTEASADYDEAIRINDKNPRYYLLRGQFHLQNGSCDKAEADFTEGINRSRRQPELYFQRGVAYVCLKQFNSAGDDFARATELGVDARIRAQIDSVAAKFYQQSQQDIQARKVGDALAQLDIALRLKPDYAAAWLVKGELLLSTRADKQAAEALTNAIRYKPTDALTYYQRGLANMRLNAYADATVDFQKAISFQADMYDAALGEAKARTALRQYDKAQATLTSLRNIRKQLEKRYPPAFFADVYFLSGRCAYELKQYSDALERFEDALSITKDWAAAYTERGRTYEALEKPDRARDDYNRAAQLEPTVASHYVPLALMLERREKFEEALTDYARCQELDQEHELANVVALGRGRCLMALGKYLDALAELNRYGQYDGVACTDECLYLRTYAQVRTGQLPENVRMVGLSTTSASPENAPKLRYVLACAHLQANDEKQALTQLEKALQMGLPREFLKKDKLLDFVRKDFRKNQAYTQLANRYK</sequence>
<dbReference type="PANTHER" id="PTHR44858:SF1">
    <property type="entry name" value="UDP-N-ACETYLGLUCOSAMINE--PEPTIDE N-ACETYLGLUCOSAMINYLTRANSFERASE SPINDLY-RELATED"/>
    <property type="match status" value="1"/>
</dbReference>
<proteinExistence type="predicted"/>
<feature type="repeat" description="TPR" evidence="3">
    <location>
        <begin position="721"/>
        <end position="754"/>
    </location>
</feature>
<feature type="repeat" description="TPR" evidence="3">
    <location>
        <begin position="755"/>
        <end position="788"/>
    </location>
</feature>
<feature type="repeat" description="TPR" evidence="3">
    <location>
        <begin position="397"/>
        <end position="430"/>
    </location>
</feature>
<dbReference type="AlphaFoldDB" id="A0A927AY59"/>
<dbReference type="InterPro" id="IPR019734">
    <property type="entry name" value="TPR_rpt"/>
</dbReference>
<dbReference type="EMBL" id="JACXAA010000001">
    <property type="protein sequence ID" value="MBD2751842.1"/>
    <property type="molecule type" value="Genomic_DNA"/>
</dbReference>
<dbReference type="PANTHER" id="PTHR44858">
    <property type="entry name" value="TETRATRICOPEPTIDE REPEAT PROTEIN 6"/>
    <property type="match status" value="1"/>
</dbReference>
<evidence type="ECO:0000256" key="1">
    <source>
        <dbReference type="ARBA" id="ARBA00022737"/>
    </source>
</evidence>
<keyword evidence="5" id="KW-1185">Reference proteome</keyword>
<evidence type="ECO:0000313" key="4">
    <source>
        <dbReference type="EMBL" id="MBD2751842.1"/>
    </source>
</evidence>
<dbReference type="SMART" id="SM00028">
    <property type="entry name" value="TPR"/>
    <property type="match status" value="11"/>
</dbReference>
<reference evidence="4" key="1">
    <citation type="submission" date="2020-09" db="EMBL/GenBank/DDBJ databases">
        <authorList>
            <person name="Kim M.K."/>
        </authorList>
    </citation>
    <scope>NUCLEOTIDE SEQUENCE</scope>
    <source>
        <strain evidence="4">BT704</strain>
    </source>
</reference>
<accession>A0A927AY59</accession>
<dbReference type="RefSeq" id="WP_191037468.1">
    <property type="nucleotide sequence ID" value="NZ_JACXAA010000001.1"/>
</dbReference>
<organism evidence="4 5">
    <name type="scientific">Spirosoma validum</name>
    <dbReference type="NCBI Taxonomy" id="2771355"/>
    <lineage>
        <taxon>Bacteria</taxon>
        <taxon>Pseudomonadati</taxon>
        <taxon>Bacteroidota</taxon>
        <taxon>Cytophagia</taxon>
        <taxon>Cytophagales</taxon>
        <taxon>Cytophagaceae</taxon>
        <taxon>Spirosoma</taxon>
    </lineage>
</organism>
<evidence type="ECO:0000256" key="2">
    <source>
        <dbReference type="ARBA" id="ARBA00022803"/>
    </source>
</evidence>
<dbReference type="Pfam" id="PF13432">
    <property type="entry name" value="TPR_16"/>
    <property type="match status" value="4"/>
</dbReference>
<dbReference type="SUPFAM" id="SSF48452">
    <property type="entry name" value="TPR-like"/>
    <property type="match status" value="3"/>
</dbReference>
<keyword evidence="2 3" id="KW-0802">TPR repeat</keyword>
<comment type="caution">
    <text evidence="4">The sequence shown here is derived from an EMBL/GenBank/DDBJ whole genome shotgun (WGS) entry which is preliminary data.</text>
</comment>